<proteinExistence type="predicted"/>
<dbReference type="Proteomes" id="UP001162162">
    <property type="component" value="Unassembled WGS sequence"/>
</dbReference>
<name>A0AAV8XIN3_9CUCU</name>
<protein>
    <submittedName>
        <fullName evidence="1">Uncharacterized protein</fullName>
    </submittedName>
</protein>
<evidence type="ECO:0000313" key="1">
    <source>
        <dbReference type="EMBL" id="KAJ8937942.1"/>
    </source>
</evidence>
<dbReference type="AlphaFoldDB" id="A0AAV8XIN3"/>
<accession>A0AAV8XIN3</accession>
<keyword evidence="2" id="KW-1185">Reference proteome</keyword>
<reference evidence="1" key="1">
    <citation type="journal article" date="2023" name="Insect Mol. Biol.">
        <title>Genome sequencing provides insights into the evolution of gene families encoding plant cell wall-degrading enzymes in longhorned beetles.</title>
        <authorList>
            <person name="Shin N.R."/>
            <person name="Okamura Y."/>
            <person name="Kirsch R."/>
            <person name="Pauchet Y."/>
        </authorList>
    </citation>
    <scope>NUCLEOTIDE SEQUENCE</scope>
    <source>
        <strain evidence="1">AMC_N1</strain>
    </source>
</reference>
<evidence type="ECO:0000313" key="2">
    <source>
        <dbReference type="Proteomes" id="UP001162162"/>
    </source>
</evidence>
<gene>
    <name evidence="1" type="ORF">NQ318_022801</name>
</gene>
<comment type="caution">
    <text evidence="1">The sequence shown here is derived from an EMBL/GenBank/DDBJ whole genome shotgun (WGS) entry which is preliminary data.</text>
</comment>
<dbReference type="EMBL" id="JAPWTK010000598">
    <property type="protein sequence ID" value="KAJ8937942.1"/>
    <property type="molecule type" value="Genomic_DNA"/>
</dbReference>
<organism evidence="1 2">
    <name type="scientific">Aromia moschata</name>
    <dbReference type="NCBI Taxonomy" id="1265417"/>
    <lineage>
        <taxon>Eukaryota</taxon>
        <taxon>Metazoa</taxon>
        <taxon>Ecdysozoa</taxon>
        <taxon>Arthropoda</taxon>
        <taxon>Hexapoda</taxon>
        <taxon>Insecta</taxon>
        <taxon>Pterygota</taxon>
        <taxon>Neoptera</taxon>
        <taxon>Endopterygota</taxon>
        <taxon>Coleoptera</taxon>
        <taxon>Polyphaga</taxon>
        <taxon>Cucujiformia</taxon>
        <taxon>Chrysomeloidea</taxon>
        <taxon>Cerambycidae</taxon>
        <taxon>Cerambycinae</taxon>
        <taxon>Callichromatini</taxon>
        <taxon>Aromia</taxon>
    </lineage>
</organism>
<sequence length="121" mass="13982">MFGQIQRYSNTNTLRQVKCHHNKENCQIQGFTTIPVERIKANFNGYETAQRDLQLYPNRRQPNHKLFRNLYNHLGETRYIPSKINHGTPKTLTVDEDGILIRVSENPGLSTRRLSATTGLS</sequence>